<protein>
    <submittedName>
        <fullName evidence="1">Uncharacterized protein</fullName>
    </submittedName>
</protein>
<keyword evidence="2" id="KW-1185">Reference proteome</keyword>
<evidence type="ECO:0000313" key="1">
    <source>
        <dbReference type="EMBL" id="GIY41730.1"/>
    </source>
</evidence>
<comment type="caution">
    <text evidence="1">The sequence shown here is derived from an EMBL/GenBank/DDBJ whole genome shotgun (WGS) entry which is preliminary data.</text>
</comment>
<gene>
    <name evidence="1" type="ORF">CDAR_390551</name>
</gene>
<evidence type="ECO:0000313" key="2">
    <source>
        <dbReference type="Proteomes" id="UP001054837"/>
    </source>
</evidence>
<organism evidence="1 2">
    <name type="scientific">Caerostris darwini</name>
    <dbReference type="NCBI Taxonomy" id="1538125"/>
    <lineage>
        <taxon>Eukaryota</taxon>
        <taxon>Metazoa</taxon>
        <taxon>Ecdysozoa</taxon>
        <taxon>Arthropoda</taxon>
        <taxon>Chelicerata</taxon>
        <taxon>Arachnida</taxon>
        <taxon>Araneae</taxon>
        <taxon>Araneomorphae</taxon>
        <taxon>Entelegynae</taxon>
        <taxon>Araneoidea</taxon>
        <taxon>Araneidae</taxon>
        <taxon>Caerostris</taxon>
    </lineage>
</organism>
<dbReference type="AlphaFoldDB" id="A0AAV4T608"/>
<reference evidence="1 2" key="1">
    <citation type="submission" date="2021-06" db="EMBL/GenBank/DDBJ databases">
        <title>Caerostris darwini draft genome.</title>
        <authorList>
            <person name="Kono N."/>
            <person name="Arakawa K."/>
        </authorList>
    </citation>
    <scope>NUCLEOTIDE SEQUENCE [LARGE SCALE GENOMIC DNA]</scope>
</reference>
<name>A0AAV4T608_9ARAC</name>
<proteinExistence type="predicted"/>
<dbReference type="EMBL" id="BPLQ01009102">
    <property type="protein sequence ID" value="GIY41730.1"/>
    <property type="molecule type" value="Genomic_DNA"/>
</dbReference>
<accession>A0AAV4T608</accession>
<sequence>MNQVPTTKFRDGRFSIPKQLSAVSICQPEHFPRNLARKQAIVSSRRRTIESKDGRWRVAGTFSLQRTLTLSTGASSFAFCFLFVDPCPLGCINSCC</sequence>
<dbReference type="Proteomes" id="UP001054837">
    <property type="component" value="Unassembled WGS sequence"/>
</dbReference>